<name>A0A172TXW9_9BACT</name>
<dbReference type="EMBL" id="CP011390">
    <property type="protein sequence ID" value="ANE51818.1"/>
    <property type="molecule type" value="Genomic_DNA"/>
</dbReference>
<reference evidence="3" key="1">
    <citation type="submission" date="2015-01" db="EMBL/GenBank/DDBJ databases">
        <title>Flavisolibacter sp./LCS9/ whole genome sequencing.</title>
        <authorList>
            <person name="Kim M.K."/>
            <person name="Srinivasan S."/>
            <person name="Lee J.-J."/>
        </authorList>
    </citation>
    <scope>NUCLEOTIDE SEQUENCE [LARGE SCALE GENOMIC DNA]</scope>
    <source>
        <strain evidence="3">LCS9</strain>
    </source>
</reference>
<dbReference type="AlphaFoldDB" id="A0A172TXW9"/>
<dbReference type="Proteomes" id="UP000077177">
    <property type="component" value="Chromosome"/>
</dbReference>
<evidence type="ECO:0008006" key="4">
    <source>
        <dbReference type="Google" id="ProtNLM"/>
    </source>
</evidence>
<dbReference type="OrthoDB" id="1164753at2"/>
<protein>
    <recommendedName>
        <fullName evidence="4">Transposase</fullName>
    </recommendedName>
</protein>
<sequence>MRYAPRNKGQFVQIYSEAFRRKVIEEYLSSNVSKMFLLRKYGIKMKSGIQRWMKLYGYEDHKQPVMIKFSAVRSHALIRKMNTGKASKKQLEEKIRELERQLEDEKLRAEAYERIIEKAEKDLKVPIRKKPNTR</sequence>
<evidence type="ECO:0000256" key="1">
    <source>
        <dbReference type="SAM" id="Coils"/>
    </source>
</evidence>
<feature type="coiled-coil region" evidence="1">
    <location>
        <begin position="81"/>
        <end position="122"/>
    </location>
</feature>
<proteinExistence type="predicted"/>
<organism evidence="2 3">
    <name type="scientific">Flavisolibacter tropicus</name>
    <dbReference type="NCBI Taxonomy" id="1492898"/>
    <lineage>
        <taxon>Bacteria</taxon>
        <taxon>Pseudomonadati</taxon>
        <taxon>Bacteroidota</taxon>
        <taxon>Chitinophagia</taxon>
        <taxon>Chitinophagales</taxon>
        <taxon>Chitinophagaceae</taxon>
        <taxon>Flavisolibacter</taxon>
    </lineage>
</organism>
<gene>
    <name evidence="2" type="ORF">SY85_16300</name>
</gene>
<evidence type="ECO:0000313" key="3">
    <source>
        <dbReference type="Proteomes" id="UP000077177"/>
    </source>
</evidence>
<dbReference type="InterPro" id="IPR009057">
    <property type="entry name" value="Homeodomain-like_sf"/>
</dbReference>
<evidence type="ECO:0000313" key="2">
    <source>
        <dbReference type="EMBL" id="ANE51818.1"/>
    </source>
</evidence>
<dbReference type="RefSeq" id="WP_066405951.1">
    <property type="nucleotide sequence ID" value="NZ_CP011390.1"/>
</dbReference>
<keyword evidence="3" id="KW-1185">Reference proteome</keyword>
<keyword evidence="1" id="KW-0175">Coiled coil</keyword>
<reference evidence="2 3" key="2">
    <citation type="journal article" date="2016" name="Int. J. Syst. Evol. Microbiol.">
        <title>Flavisolibacter tropicus sp. nov., isolated from tropical soil.</title>
        <authorList>
            <person name="Lee J.J."/>
            <person name="Kang M.S."/>
            <person name="Kim G.S."/>
            <person name="Lee C.S."/>
            <person name="Lim S."/>
            <person name="Lee J."/>
            <person name="Roh S.H."/>
            <person name="Kang H."/>
            <person name="Ha J.M."/>
            <person name="Bae S."/>
            <person name="Jung H.Y."/>
            <person name="Kim M.K."/>
        </authorList>
    </citation>
    <scope>NUCLEOTIDE SEQUENCE [LARGE SCALE GENOMIC DNA]</scope>
    <source>
        <strain evidence="2 3">LCS9</strain>
    </source>
</reference>
<accession>A0A172TXW9</accession>
<dbReference type="STRING" id="1492898.SY85_16300"/>
<dbReference type="KEGG" id="fla:SY85_16300"/>
<dbReference type="SUPFAM" id="SSF46689">
    <property type="entry name" value="Homeodomain-like"/>
    <property type="match status" value="1"/>
</dbReference>